<evidence type="ECO:0000313" key="2">
    <source>
        <dbReference type="Proteomes" id="UP000539473"/>
    </source>
</evidence>
<reference evidence="1 2" key="1">
    <citation type="submission" date="2020-08" db="EMBL/GenBank/DDBJ databases">
        <title>Genomic Encyclopedia of Type Strains, Phase IV (KMG-IV): sequencing the most valuable type-strain genomes for metagenomic binning, comparative biology and taxonomic classification.</title>
        <authorList>
            <person name="Goeker M."/>
        </authorList>
    </citation>
    <scope>NUCLEOTIDE SEQUENCE [LARGE SCALE GENOMIC DNA]</scope>
    <source>
        <strain evidence="1 2">DSM 27521</strain>
    </source>
</reference>
<evidence type="ECO:0000313" key="1">
    <source>
        <dbReference type="EMBL" id="MBB5375455.1"/>
    </source>
</evidence>
<name>A0A7W8NP77_9DEIO</name>
<comment type="caution">
    <text evidence="1">The sequence shown here is derived from an EMBL/GenBank/DDBJ whole genome shotgun (WGS) entry which is preliminary data.</text>
</comment>
<gene>
    <name evidence="1" type="ORF">HNQ07_000899</name>
</gene>
<dbReference type="Proteomes" id="UP000539473">
    <property type="component" value="Unassembled WGS sequence"/>
</dbReference>
<dbReference type="EMBL" id="JACHFK010000001">
    <property type="protein sequence ID" value="MBB5375455.1"/>
    <property type="molecule type" value="Genomic_DNA"/>
</dbReference>
<protein>
    <submittedName>
        <fullName evidence="1">Site-specific recombinase XerD</fullName>
    </submittedName>
</protein>
<sequence>MHSSQFAGQTVRVVNTQLGHASVSFTMNQYRSVYKSERTAWAL</sequence>
<accession>A0A7W8NP77</accession>
<dbReference type="AlphaFoldDB" id="A0A7W8NP77"/>
<organism evidence="1 2">
    <name type="scientific">Deinococcus metalli</name>
    <dbReference type="NCBI Taxonomy" id="1141878"/>
    <lineage>
        <taxon>Bacteria</taxon>
        <taxon>Thermotogati</taxon>
        <taxon>Deinococcota</taxon>
        <taxon>Deinococci</taxon>
        <taxon>Deinococcales</taxon>
        <taxon>Deinococcaceae</taxon>
        <taxon>Deinococcus</taxon>
    </lineage>
</organism>
<proteinExistence type="predicted"/>
<dbReference type="RefSeq" id="WP_260322701.1">
    <property type="nucleotide sequence ID" value="NZ_BNAJ01000001.1"/>
</dbReference>